<protein>
    <submittedName>
        <fullName evidence="1">Uncharacterized protein</fullName>
    </submittedName>
</protein>
<sequence>MVFVLEGRNGYLRTAGQQSVNICNAGARPSEGQGQCDFIIYLQHGFHVTDVECGNRHTIVNLVSWLVHYKQGRIAKQPDGFVLLDLEDVRPPRGVFIPPPVPPEPPPPQQDETSWIQRAVAICDATINEVVEDFLEAPYLHRVEHSIHCLLFTALANHRHFQGEYQLHEGNHTQLIHKEWPETIPRPEKANRRGNFDLAILSPARVANASLGQFKEGRIVPTICIEVGLDYDCSHLQADAAKLSNSLNRADINRGYLIHLVREQNDDPSTNSLLNAPGHDRISTVYGRVFGDQRFCKLISDANQ</sequence>
<name>A0A5C6DPC9_9BACT</name>
<accession>A0A5C6DPC9</accession>
<gene>
    <name evidence="1" type="ORF">Q31b_42890</name>
</gene>
<organism evidence="1 2">
    <name type="scientific">Novipirellula aureliae</name>
    <dbReference type="NCBI Taxonomy" id="2527966"/>
    <lineage>
        <taxon>Bacteria</taxon>
        <taxon>Pseudomonadati</taxon>
        <taxon>Planctomycetota</taxon>
        <taxon>Planctomycetia</taxon>
        <taxon>Pirellulales</taxon>
        <taxon>Pirellulaceae</taxon>
        <taxon>Novipirellula</taxon>
    </lineage>
</organism>
<dbReference type="Proteomes" id="UP000315471">
    <property type="component" value="Unassembled WGS sequence"/>
</dbReference>
<reference evidence="1 2" key="1">
    <citation type="submission" date="2019-02" db="EMBL/GenBank/DDBJ databases">
        <title>Deep-cultivation of Planctomycetes and their phenomic and genomic characterization uncovers novel biology.</title>
        <authorList>
            <person name="Wiegand S."/>
            <person name="Jogler M."/>
            <person name="Boedeker C."/>
            <person name="Pinto D."/>
            <person name="Vollmers J."/>
            <person name="Rivas-Marin E."/>
            <person name="Kohn T."/>
            <person name="Peeters S.H."/>
            <person name="Heuer A."/>
            <person name="Rast P."/>
            <person name="Oberbeckmann S."/>
            <person name="Bunk B."/>
            <person name="Jeske O."/>
            <person name="Meyerdierks A."/>
            <person name="Storesund J.E."/>
            <person name="Kallscheuer N."/>
            <person name="Luecker S."/>
            <person name="Lage O.M."/>
            <person name="Pohl T."/>
            <person name="Merkel B.J."/>
            <person name="Hornburger P."/>
            <person name="Mueller R.-W."/>
            <person name="Bruemmer F."/>
            <person name="Labrenz M."/>
            <person name="Spormann A.M."/>
            <person name="Op Den Camp H."/>
            <person name="Overmann J."/>
            <person name="Amann R."/>
            <person name="Jetten M.S.M."/>
            <person name="Mascher T."/>
            <person name="Medema M.H."/>
            <person name="Devos D.P."/>
            <person name="Kaster A.-K."/>
            <person name="Ovreas L."/>
            <person name="Rohde M."/>
            <person name="Galperin M.Y."/>
            <person name="Jogler C."/>
        </authorList>
    </citation>
    <scope>NUCLEOTIDE SEQUENCE [LARGE SCALE GENOMIC DNA]</scope>
    <source>
        <strain evidence="1 2">Q31b</strain>
    </source>
</reference>
<evidence type="ECO:0000313" key="2">
    <source>
        <dbReference type="Proteomes" id="UP000315471"/>
    </source>
</evidence>
<evidence type="ECO:0000313" key="1">
    <source>
        <dbReference type="EMBL" id="TWU37501.1"/>
    </source>
</evidence>
<dbReference type="AlphaFoldDB" id="A0A5C6DPC9"/>
<comment type="caution">
    <text evidence="1">The sequence shown here is derived from an EMBL/GenBank/DDBJ whole genome shotgun (WGS) entry which is preliminary data.</text>
</comment>
<keyword evidence="2" id="KW-1185">Reference proteome</keyword>
<dbReference type="EMBL" id="SJPY01000007">
    <property type="protein sequence ID" value="TWU37501.1"/>
    <property type="molecule type" value="Genomic_DNA"/>
</dbReference>
<dbReference type="RefSeq" id="WP_146601489.1">
    <property type="nucleotide sequence ID" value="NZ_SJPY01000007.1"/>
</dbReference>
<dbReference type="OrthoDB" id="5191849at2"/>
<proteinExistence type="predicted"/>